<dbReference type="SUPFAM" id="SSF55729">
    <property type="entry name" value="Acyl-CoA N-acyltransferases (Nat)"/>
    <property type="match status" value="1"/>
</dbReference>
<keyword evidence="1" id="KW-0808">Transferase</keyword>
<proteinExistence type="predicted"/>
<dbReference type="Pfam" id="PF13508">
    <property type="entry name" value="Acetyltransf_7"/>
    <property type="match status" value="1"/>
</dbReference>
<dbReference type="InterPro" id="IPR050832">
    <property type="entry name" value="Bact_Acetyltransf"/>
</dbReference>
<reference evidence="4 5" key="1">
    <citation type="journal article" date="2023" name="G3 (Bethesda)">
        <title>A chromosome-level genome assembly of Zasmidium syzygii isolated from banana leaves.</title>
        <authorList>
            <person name="van Westerhoven A.C."/>
            <person name="Mehrabi R."/>
            <person name="Talebi R."/>
            <person name="Steentjes M.B.F."/>
            <person name="Corcolon B."/>
            <person name="Chong P.A."/>
            <person name="Kema G.H.J."/>
            <person name="Seidl M.F."/>
        </authorList>
    </citation>
    <scope>NUCLEOTIDE SEQUENCE [LARGE SCALE GENOMIC DNA]</scope>
    <source>
        <strain evidence="4 5">P124</strain>
    </source>
</reference>
<comment type="caution">
    <text evidence="4">The sequence shown here is derived from an EMBL/GenBank/DDBJ whole genome shotgun (WGS) entry which is preliminary data.</text>
</comment>
<keyword evidence="2" id="KW-0012">Acyltransferase</keyword>
<evidence type="ECO:0000313" key="4">
    <source>
        <dbReference type="EMBL" id="KAK4497254.1"/>
    </source>
</evidence>
<dbReference type="EMBL" id="JAXOVC010000009">
    <property type="protein sequence ID" value="KAK4497254.1"/>
    <property type="molecule type" value="Genomic_DNA"/>
</dbReference>
<evidence type="ECO:0000313" key="5">
    <source>
        <dbReference type="Proteomes" id="UP001305779"/>
    </source>
</evidence>
<dbReference type="Proteomes" id="UP001305779">
    <property type="component" value="Unassembled WGS sequence"/>
</dbReference>
<name>A0ABR0E743_ZASCE</name>
<evidence type="ECO:0000259" key="3">
    <source>
        <dbReference type="PROSITE" id="PS51186"/>
    </source>
</evidence>
<organism evidence="4 5">
    <name type="scientific">Zasmidium cellare</name>
    <name type="common">Wine cellar mold</name>
    <name type="synonym">Racodium cellare</name>
    <dbReference type="NCBI Taxonomy" id="395010"/>
    <lineage>
        <taxon>Eukaryota</taxon>
        <taxon>Fungi</taxon>
        <taxon>Dikarya</taxon>
        <taxon>Ascomycota</taxon>
        <taxon>Pezizomycotina</taxon>
        <taxon>Dothideomycetes</taxon>
        <taxon>Dothideomycetidae</taxon>
        <taxon>Mycosphaerellales</taxon>
        <taxon>Mycosphaerellaceae</taxon>
        <taxon>Zasmidium</taxon>
    </lineage>
</organism>
<dbReference type="PROSITE" id="PS51186">
    <property type="entry name" value="GNAT"/>
    <property type="match status" value="1"/>
</dbReference>
<dbReference type="InterPro" id="IPR000182">
    <property type="entry name" value="GNAT_dom"/>
</dbReference>
<dbReference type="Gene3D" id="3.40.630.30">
    <property type="match status" value="1"/>
</dbReference>
<accession>A0ABR0E743</accession>
<dbReference type="InterPro" id="IPR016181">
    <property type="entry name" value="Acyl_CoA_acyltransferase"/>
</dbReference>
<evidence type="ECO:0000256" key="1">
    <source>
        <dbReference type="ARBA" id="ARBA00022679"/>
    </source>
</evidence>
<protein>
    <recommendedName>
        <fullName evidence="3">N-acetyltransferase domain-containing protein</fullName>
    </recommendedName>
</protein>
<sequence>MPYYNSTRLAKQPYLETAGCSNGFQTKSRSPPSLNISIEFAFSSLQAFSSTYEIESKFTSSDWQTRLSRPNIHTFVAVDLADQHKNEADWIGSVTLLGPTEKEAFEISDVQGLGSGTESRWQMNSLYVHPKARGRGVAKELVVAALRFAGSEGPARVRIMIKRDHQEVRVLYEGLGFEEVGRCTLGEALRANGDGNLIPEGEGETARFNTKGGLVMEFLGEVNLGNERNP</sequence>
<dbReference type="PANTHER" id="PTHR43877:SF2">
    <property type="entry name" value="AMINOALKYLPHOSPHONATE N-ACETYLTRANSFERASE-RELATED"/>
    <property type="match status" value="1"/>
</dbReference>
<dbReference type="CDD" id="cd04301">
    <property type="entry name" value="NAT_SF"/>
    <property type="match status" value="1"/>
</dbReference>
<evidence type="ECO:0000256" key="2">
    <source>
        <dbReference type="ARBA" id="ARBA00023315"/>
    </source>
</evidence>
<keyword evidence="5" id="KW-1185">Reference proteome</keyword>
<gene>
    <name evidence="4" type="ORF">PRZ48_011704</name>
</gene>
<dbReference type="PANTHER" id="PTHR43877">
    <property type="entry name" value="AMINOALKYLPHOSPHONATE N-ACETYLTRANSFERASE-RELATED-RELATED"/>
    <property type="match status" value="1"/>
</dbReference>
<feature type="domain" description="N-acetyltransferase" evidence="3">
    <location>
        <begin position="34"/>
        <end position="199"/>
    </location>
</feature>